<dbReference type="Pfam" id="PF12094">
    <property type="entry name" value="DUF3570"/>
    <property type="match status" value="1"/>
</dbReference>
<organism evidence="1 2">
    <name type="scientific">Shewanella xiamenensis</name>
    <dbReference type="NCBI Taxonomy" id="332186"/>
    <lineage>
        <taxon>Bacteria</taxon>
        <taxon>Pseudomonadati</taxon>
        <taxon>Pseudomonadota</taxon>
        <taxon>Gammaproteobacteria</taxon>
        <taxon>Alteromonadales</taxon>
        <taxon>Shewanellaceae</taxon>
        <taxon>Shewanella</taxon>
    </lineage>
</organism>
<protein>
    <submittedName>
        <fullName evidence="1">DUF3570 domain-containing protein</fullName>
    </submittedName>
</protein>
<comment type="caution">
    <text evidence="1">The sequence shown here is derived from an EMBL/GenBank/DDBJ whole genome shotgun (WGS) entry which is preliminary data.</text>
</comment>
<gene>
    <name evidence="1" type="ORF">QM089_07205</name>
</gene>
<dbReference type="EMBL" id="JASGOQ010000001">
    <property type="protein sequence ID" value="MDV5390050.1"/>
    <property type="molecule type" value="Genomic_DNA"/>
</dbReference>
<dbReference type="InterPro" id="IPR021953">
    <property type="entry name" value="DUF3570"/>
</dbReference>
<dbReference type="Proteomes" id="UP001187859">
    <property type="component" value="Unassembled WGS sequence"/>
</dbReference>
<name>A0AAE4PZG1_9GAMM</name>
<evidence type="ECO:0000313" key="2">
    <source>
        <dbReference type="Proteomes" id="UP001187859"/>
    </source>
</evidence>
<dbReference type="RefSeq" id="WP_172590798.1">
    <property type="nucleotide sequence ID" value="NZ_AP025014.1"/>
</dbReference>
<evidence type="ECO:0000313" key="1">
    <source>
        <dbReference type="EMBL" id="MDV5390050.1"/>
    </source>
</evidence>
<proteinExistence type="predicted"/>
<sequence>MTNKNNKLDKNDSQIVQLKPQTKQIASALALASCGLFASNGHATELAKNIDDWKVDAALMYYGEQDRVQAIEAIGTAQKNFGDDSVLDLKLVVDSLTGASASGAVAQSNSQTFTRPSGNGQYTVAAGETPLDDTFHDTRVQANANWSQVLNPDWKVNGGVYASKEFDYMSMGINAGVERGFNKDNTTLFLGTSYSFDVVDPVGGRPVALSTMAIRDNFTSDEAYRSAFDATRQTSSDNKQTADLMLGITQILNQRWLLQANYGLSSVSGYLTDPYKVLSVVDNNGTTENIVYENRPDSRLKHSFYVMTKGALDSGVVDFSYRYTTDDWDLTSHTLETHYRYYFSGSFYGQLHLRYYQQAAVNFYQPFLMAESPLPEFASADYRIGDMSAYTVGVKFGHRLSGGHEMSYRLEYYQQDPKNNGTELPGQLQNYDLFPTQKAITAQFSYSF</sequence>
<reference evidence="1" key="1">
    <citation type="submission" date="2023-05" db="EMBL/GenBank/DDBJ databases">
        <title>Colonisation of extended spectrum b-lactamase- and carbapenemase-producing bacteria on hospital surfaces from low- and middle-income countries.</title>
        <authorList>
            <person name="Nieto-Rosado M."/>
            <person name="Sands K."/>
            <person name="Iregbu K."/>
            <person name="Zahra R."/>
            <person name="Mazarati J.B."/>
            <person name="Mehtar S."/>
            <person name="Barnards-Group B."/>
            <person name="Walsh T.R."/>
        </authorList>
    </citation>
    <scope>NUCLEOTIDE SEQUENCE</scope>
    <source>
        <strain evidence="1">PP-E493</strain>
    </source>
</reference>
<dbReference type="AlphaFoldDB" id="A0AAE4PZG1"/>
<accession>A0AAE4PZG1</accession>
<dbReference type="PROSITE" id="PS51257">
    <property type="entry name" value="PROKAR_LIPOPROTEIN"/>
    <property type="match status" value="1"/>
</dbReference>